<dbReference type="AlphaFoldDB" id="A0A4U8V0A5"/>
<evidence type="ECO:0000313" key="1">
    <source>
        <dbReference type="EMBL" id="TMS38834.1"/>
    </source>
</evidence>
<comment type="caution">
    <text evidence="1">The sequence shown here is derived from an EMBL/GenBank/DDBJ whole genome shotgun (WGS) entry which is preliminary data.</text>
</comment>
<reference evidence="1 2" key="1">
    <citation type="journal article" date="2015" name="Genome Biol.">
        <title>Comparative genomics of Steinernema reveals deeply conserved gene regulatory networks.</title>
        <authorList>
            <person name="Dillman A.R."/>
            <person name="Macchietto M."/>
            <person name="Porter C.F."/>
            <person name="Rogers A."/>
            <person name="Williams B."/>
            <person name="Antoshechkin I."/>
            <person name="Lee M.M."/>
            <person name="Goodwin Z."/>
            <person name="Lu X."/>
            <person name="Lewis E.E."/>
            <person name="Goodrich-Blair H."/>
            <person name="Stock S.P."/>
            <person name="Adams B.J."/>
            <person name="Sternberg P.W."/>
            <person name="Mortazavi A."/>
        </authorList>
    </citation>
    <scope>NUCLEOTIDE SEQUENCE [LARGE SCALE GENOMIC DNA]</scope>
    <source>
        <strain evidence="1 2">ALL</strain>
    </source>
</reference>
<proteinExistence type="predicted"/>
<reference evidence="1 2" key="2">
    <citation type="journal article" date="2019" name="G3 (Bethesda)">
        <title>Hybrid Assembly of the Genome of the Entomopathogenic Nematode Steinernema carpocapsae Identifies the X-Chromosome.</title>
        <authorList>
            <person name="Serra L."/>
            <person name="Macchietto M."/>
            <person name="Macias-Munoz A."/>
            <person name="McGill C.J."/>
            <person name="Rodriguez I.M."/>
            <person name="Rodriguez B."/>
            <person name="Murad R."/>
            <person name="Mortazavi A."/>
        </authorList>
    </citation>
    <scope>NUCLEOTIDE SEQUENCE [LARGE SCALE GENOMIC DNA]</scope>
    <source>
        <strain evidence="1 2">ALL</strain>
    </source>
</reference>
<evidence type="ECO:0000313" key="2">
    <source>
        <dbReference type="Proteomes" id="UP000298663"/>
    </source>
</evidence>
<organism evidence="1 2">
    <name type="scientific">Steinernema carpocapsae</name>
    <name type="common">Entomopathogenic nematode</name>
    <dbReference type="NCBI Taxonomy" id="34508"/>
    <lineage>
        <taxon>Eukaryota</taxon>
        <taxon>Metazoa</taxon>
        <taxon>Ecdysozoa</taxon>
        <taxon>Nematoda</taxon>
        <taxon>Chromadorea</taxon>
        <taxon>Rhabditida</taxon>
        <taxon>Tylenchina</taxon>
        <taxon>Panagrolaimomorpha</taxon>
        <taxon>Strongyloidoidea</taxon>
        <taxon>Steinernematidae</taxon>
        <taxon>Steinernema</taxon>
    </lineage>
</organism>
<dbReference type="EMBL" id="AZBU02000001">
    <property type="protein sequence ID" value="TMS38834.1"/>
    <property type="molecule type" value="Genomic_DNA"/>
</dbReference>
<keyword evidence="2" id="KW-1185">Reference proteome</keyword>
<gene>
    <name evidence="1" type="ORF">L596_005472</name>
</gene>
<accession>A0A4U8V0A5</accession>
<sequence>MPSGYYEDDRFPLISELSYLVHLMKKRIERKDSQTTEVLGKIRSIRSLNETRIAGIAEGVAPVVSSLMQAVHIVTSLRENRHDLASKDDATKDWITFFYQILGVSPKYLHVIVRRNWEFYFQEVRPFYAVLDTVREEIIAALYGLICFTLLRRGALNSKEETIAEDLKNQLFEELAAYFQDKGDNWEEKFFGVLELCGRDVQSARKQGDRRNDGTSRRSKNCHFGFQNVIILLNSAFKTIQIHKNGT</sequence>
<name>A0A4U8V0A5_STECR</name>
<protein>
    <submittedName>
        <fullName evidence="1">Uncharacterized protein</fullName>
    </submittedName>
</protein>
<dbReference type="Proteomes" id="UP000298663">
    <property type="component" value="Unassembled WGS sequence"/>
</dbReference>